<sequence>MMDSNIKMDMWESQDNLLDSENLSARMKHMESESSLEHEQMHNTANGRYSSSSHGMRENGSYKSKYREDRVDGNDHHDLADDLLSEFNISSSSKYSDDVVFDRYIGEATDLSEQAKKCLKGRNDEEHAEIMLYKSASLLSKAVD</sequence>
<proteinExistence type="predicted"/>
<name>A0ACB9NHA6_BAUVA</name>
<evidence type="ECO:0000313" key="1">
    <source>
        <dbReference type="EMBL" id="KAI4335768.1"/>
    </source>
</evidence>
<dbReference type="EMBL" id="CM039431">
    <property type="protein sequence ID" value="KAI4335768.1"/>
    <property type="molecule type" value="Genomic_DNA"/>
</dbReference>
<dbReference type="Proteomes" id="UP000828941">
    <property type="component" value="Chromosome 6"/>
</dbReference>
<accession>A0ACB9NHA6</accession>
<keyword evidence="2" id="KW-1185">Reference proteome</keyword>
<gene>
    <name evidence="1" type="ORF">L6164_014379</name>
</gene>
<evidence type="ECO:0000313" key="2">
    <source>
        <dbReference type="Proteomes" id="UP000828941"/>
    </source>
</evidence>
<organism evidence="1 2">
    <name type="scientific">Bauhinia variegata</name>
    <name type="common">Purple orchid tree</name>
    <name type="synonym">Phanera variegata</name>
    <dbReference type="NCBI Taxonomy" id="167791"/>
    <lineage>
        <taxon>Eukaryota</taxon>
        <taxon>Viridiplantae</taxon>
        <taxon>Streptophyta</taxon>
        <taxon>Embryophyta</taxon>
        <taxon>Tracheophyta</taxon>
        <taxon>Spermatophyta</taxon>
        <taxon>Magnoliopsida</taxon>
        <taxon>eudicotyledons</taxon>
        <taxon>Gunneridae</taxon>
        <taxon>Pentapetalae</taxon>
        <taxon>rosids</taxon>
        <taxon>fabids</taxon>
        <taxon>Fabales</taxon>
        <taxon>Fabaceae</taxon>
        <taxon>Cercidoideae</taxon>
        <taxon>Cercideae</taxon>
        <taxon>Bauhiniinae</taxon>
        <taxon>Bauhinia</taxon>
    </lineage>
</organism>
<comment type="caution">
    <text evidence="1">The sequence shown here is derived from an EMBL/GenBank/DDBJ whole genome shotgun (WGS) entry which is preliminary data.</text>
</comment>
<protein>
    <submittedName>
        <fullName evidence="1">Uncharacterized protein</fullName>
    </submittedName>
</protein>
<reference evidence="1 2" key="1">
    <citation type="journal article" date="2022" name="DNA Res.">
        <title>Chromosomal-level genome assembly of the orchid tree Bauhinia variegata (Leguminosae; Cercidoideae) supports the allotetraploid origin hypothesis of Bauhinia.</title>
        <authorList>
            <person name="Zhong Y."/>
            <person name="Chen Y."/>
            <person name="Zheng D."/>
            <person name="Pang J."/>
            <person name="Liu Y."/>
            <person name="Luo S."/>
            <person name="Meng S."/>
            <person name="Qian L."/>
            <person name="Wei D."/>
            <person name="Dai S."/>
            <person name="Zhou R."/>
        </authorList>
    </citation>
    <scope>NUCLEOTIDE SEQUENCE [LARGE SCALE GENOMIC DNA]</scope>
    <source>
        <strain evidence="1">BV-YZ2020</strain>
    </source>
</reference>